<evidence type="ECO:0000313" key="5">
    <source>
        <dbReference type="Proteomes" id="UP000199675"/>
    </source>
</evidence>
<gene>
    <name evidence="4" type="ORF">SAMN04487960_10250</name>
</gene>
<sequence>MTEPRTPGQRLGVHQRTGDVIPPVQEYVEYHWHRIFTALAVVVILIAGAVYGVRAWLGDSEHSPEDMPDTAAAPATPEELPAVDKPALSAPLPMAESEPEPVPTPLVPQYTVAVETIAPELSPAGEASGTSGSSDVPATVPPKETEPGTEAPAEGDRAVPVSAPALVEIRAPGLTRAQLTLELEDKEPVGLMPGQLAMNDQGLLRVYLFTETRGLKDQSHFHDWYLNGQRVARVRIRPYANEMRASSSKFIDRNMTGDWRVEVVMANGEPLATGAFVVTP</sequence>
<feature type="region of interest" description="Disordered" evidence="1">
    <location>
        <begin position="60"/>
        <end position="81"/>
    </location>
</feature>
<dbReference type="STRING" id="488533.SAMN04487960_10250"/>
<accession>A0A1H2S940</accession>
<organism evidence="4 5">
    <name type="scientific">Marinobacter mobilis</name>
    <dbReference type="NCBI Taxonomy" id="488533"/>
    <lineage>
        <taxon>Bacteria</taxon>
        <taxon>Pseudomonadati</taxon>
        <taxon>Pseudomonadota</taxon>
        <taxon>Gammaproteobacteria</taxon>
        <taxon>Pseudomonadales</taxon>
        <taxon>Marinobacteraceae</taxon>
        <taxon>Marinobacter</taxon>
    </lineage>
</organism>
<evidence type="ECO:0000259" key="3">
    <source>
        <dbReference type="Pfam" id="PF11141"/>
    </source>
</evidence>
<dbReference type="AlphaFoldDB" id="A0A1H2S940"/>
<evidence type="ECO:0000256" key="1">
    <source>
        <dbReference type="SAM" id="MobiDB-lite"/>
    </source>
</evidence>
<name>A0A1H2S940_9GAMM</name>
<evidence type="ECO:0000313" key="4">
    <source>
        <dbReference type="EMBL" id="SDW27674.1"/>
    </source>
</evidence>
<reference evidence="4 5" key="1">
    <citation type="submission" date="2016-10" db="EMBL/GenBank/DDBJ databases">
        <authorList>
            <person name="de Groot N.N."/>
        </authorList>
    </citation>
    <scope>NUCLEOTIDE SEQUENCE [LARGE SCALE GENOMIC DNA]</scope>
    <source>
        <strain evidence="4 5">CGMCC 1.7059</strain>
    </source>
</reference>
<keyword evidence="2" id="KW-0812">Transmembrane</keyword>
<dbReference type="Pfam" id="PF11141">
    <property type="entry name" value="DUF2914"/>
    <property type="match status" value="1"/>
</dbReference>
<proteinExistence type="predicted"/>
<feature type="compositionally biased region" description="Low complexity" evidence="1">
    <location>
        <begin position="69"/>
        <end position="80"/>
    </location>
</feature>
<keyword evidence="5" id="KW-1185">Reference proteome</keyword>
<feature type="domain" description="DUF2914" evidence="3">
    <location>
        <begin position="221"/>
        <end position="278"/>
    </location>
</feature>
<dbReference type="Proteomes" id="UP000199675">
    <property type="component" value="Unassembled WGS sequence"/>
</dbReference>
<dbReference type="InterPro" id="IPR022606">
    <property type="entry name" value="DUF2914"/>
</dbReference>
<dbReference type="EMBL" id="FNNE01000002">
    <property type="protein sequence ID" value="SDW27674.1"/>
    <property type="molecule type" value="Genomic_DNA"/>
</dbReference>
<keyword evidence="2" id="KW-1133">Transmembrane helix</keyword>
<dbReference type="RefSeq" id="WP_091811426.1">
    <property type="nucleotide sequence ID" value="NZ_FNNE01000002.1"/>
</dbReference>
<evidence type="ECO:0000256" key="2">
    <source>
        <dbReference type="SAM" id="Phobius"/>
    </source>
</evidence>
<protein>
    <recommendedName>
        <fullName evidence="3">DUF2914 domain-containing protein</fullName>
    </recommendedName>
</protein>
<keyword evidence="2" id="KW-0472">Membrane</keyword>
<dbReference type="OrthoDB" id="9796654at2"/>
<feature type="region of interest" description="Disordered" evidence="1">
    <location>
        <begin position="122"/>
        <end position="158"/>
    </location>
</feature>
<feature type="transmembrane region" description="Helical" evidence="2">
    <location>
        <begin position="35"/>
        <end position="57"/>
    </location>
</feature>